<proteinExistence type="predicted"/>
<dbReference type="AlphaFoldDB" id="A0A915BSR2"/>
<dbReference type="Proteomes" id="UP000887569">
    <property type="component" value="Unplaced"/>
</dbReference>
<name>A0A915BSR2_PARUN</name>
<keyword evidence="1" id="KW-1185">Reference proteome</keyword>
<accession>A0A915BSR2</accession>
<reference evidence="2" key="1">
    <citation type="submission" date="2022-11" db="UniProtKB">
        <authorList>
            <consortium name="WormBaseParasite"/>
        </authorList>
    </citation>
    <scope>IDENTIFICATION</scope>
</reference>
<sequence>MNSHYSKFHRKLIVPRCVNYEIMPIVQGYHPPRKFKAGESSKLCRYRILSLTSILENFPAL</sequence>
<organism evidence="1 2">
    <name type="scientific">Parascaris univalens</name>
    <name type="common">Nematode worm</name>
    <dbReference type="NCBI Taxonomy" id="6257"/>
    <lineage>
        <taxon>Eukaryota</taxon>
        <taxon>Metazoa</taxon>
        <taxon>Ecdysozoa</taxon>
        <taxon>Nematoda</taxon>
        <taxon>Chromadorea</taxon>
        <taxon>Rhabditida</taxon>
        <taxon>Spirurina</taxon>
        <taxon>Ascaridomorpha</taxon>
        <taxon>Ascaridoidea</taxon>
        <taxon>Ascarididae</taxon>
        <taxon>Parascaris</taxon>
    </lineage>
</organism>
<protein>
    <submittedName>
        <fullName evidence="2">Uncharacterized protein</fullName>
    </submittedName>
</protein>
<evidence type="ECO:0000313" key="1">
    <source>
        <dbReference type="Proteomes" id="UP000887569"/>
    </source>
</evidence>
<evidence type="ECO:0000313" key="2">
    <source>
        <dbReference type="WBParaSite" id="PgR057_g013_t01"/>
    </source>
</evidence>
<dbReference type="WBParaSite" id="PgR057_g013_t01">
    <property type="protein sequence ID" value="PgR057_g013_t01"/>
    <property type="gene ID" value="PgR057_g013"/>
</dbReference>